<evidence type="ECO:0000313" key="2">
    <source>
        <dbReference type="EMBL" id="TXE07049.1"/>
    </source>
</evidence>
<proteinExistence type="predicted"/>
<dbReference type="OrthoDB" id="1438523at2"/>
<dbReference type="EMBL" id="VOSC01000030">
    <property type="protein sequence ID" value="TXE07049.1"/>
    <property type="molecule type" value="Genomic_DNA"/>
</dbReference>
<dbReference type="Proteomes" id="UP000321790">
    <property type="component" value="Unassembled WGS sequence"/>
</dbReference>
<dbReference type="InterPro" id="IPR015797">
    <property type="entry name" value="NUDIX_hydrolase-like_dom_sf"/>
</dbReference>
<dbReference type="GO" id="GO:0016787">
    <property type="term" value="F:hydrolase activity"/>
    <property type="evidence" value="ECO:0007669"/>
    <property type="project" value="UniProtKB-KW"/>
</dbReference>
<dbReference type="AlphaFoldDB" id="A0A5C7AGI9"/>
<organism evidence="2 3">
    <name type="scientific">Seonamhaeicola algicola</name>
    <dbReference type="NCBI Taxonomy" id="1719036"/>
    <lineage>
        <taxon>Bacteria</taxon>
        <taxon>Pseudomonadati</taxon>
        <taxon>Bacteroidota</taxon>
        <taxon>Flavobacteriia</taxon>
        <taxon>Flavobacteriales</taxon>
        <taxon>Flavobacteriaceae</taxon>
    </lineage>
</organism>
<dbReference type="SUPFAM" id="SSF55811">
    <property type="entry name" value="Nudix"/>
    <property type="match status" value="1"/>
</dbReference>
<reference evidence="3" key="1">
    <citation type="submission" date="2019-08" db="EMBL/GenBank/DDBJ databases">
        <title>Seonamhaeicola sediminis sp. nov., isolated from marine sediment.</title>
        <authorList>
            <person name="Cao W.R."/>
        </authorList>
    </citation>
    <scope>NUCLEOTIDE SEQUENCE [LARGE SCALE GENOMIC DNA]</scope>
    <source>
        <strain evidence="3">Gy8</strain>
    </source>
</reference>
<keyword evidence="3" id="KW-1185">Reference proteome</keyword>
<evidence type="ECO:0000313" key="3">
    <source>
        <dbReference type="Proteomes" id="UP000321790"/>
    </source>
</evidence>
<dbReference type="InterPro" id="IPR000086">
    <property type="entry name" value="NUDIX_hydrolase_dom"/>
</dbReference>
<comment type="caution">
    <text evidence="2">The sequence shown here is derived from an EMBL/GenBank/DDBJ whole genome shotgun (WGS) entry which is preliminary data.</text>
</comment>
<feature type="domain" description="Nudix hydrolase" evidence="1">
    <location>
        <begin position="16"/>
        <end position="144"/>
    </location>
</feature>
<dbReference type="Pfam" id="PF00293">
    <property type="entry name" value="NUDIX"/>
    <property type="match status" value="1"/>
</dbReference>
<dbReference type="PROSITE" id="PS51462">
    <property type="entry name" value="NUDIX"/>
    <property type="match status" value="1"/>
</dbReference>
<dbReference type="Gene3D" id="3.90.79.10">
    <property type="entry name" value="Nucleoside Triphosphate Pyrophosphohydrolase"/>
    <property type="match status" value="1"/>
</dbReference>
<protein>
    <submittedName>
        <fullName evidence="2">NUDIX hydrolase</fullName>
    </submittedName>
</protein>
<keyword evidence="2" id="KW-0378">Hydrolase</keyword>
<evidence type="ECO:0000259" key="1">
    <source>
        <dbReference type="PROSITE" id="PS51462"/>
    </source>
</evidence>
<gene>
    <name evidence="2" type="ORF">FUA26_12555</name>
</gene>
<dbReference type="RefSeq" id="WP_147136660.1">
    <property type="nucleotide sequence ID" value="NZ_VOSC01000030.1"/>
</dbReference>
<sequence>MKTNNLFHFKVKKAVKKIDKSRLIAINKENILVLEKIEGKSKYSLAGGIKKKKETDIQSLIRETYEEIGVQLLKKNVSYFVSKKQVTKQKQEIYKHYFVTGLSIENIQVAEIHKFKSAHWVPWYEALEFLDKQDKQVVALYFGQHTKKLR</sequence>
<name>A0A5C7AGI9_9FLAO</name>
<accession>A0A5C7AGI9</accession>